<keyword evidence="1" id="KW-0238">DNA-binding</keyword>
<sequence length="75" mass="8755">MRTVTKVIKMGDSKAVRLPREWKGRAKELVVELQDDGEILLYDPVEREKAFEKRLAALRAFSEGPPLDLEFERPW</sequence>
<evidence type="ECO:0000313" key="3">
    <source>
        <dbReference type="EMBL" id="KXU34114.1"/>
    </source>
</evidence>
<feature type="domain" description="SpoVT-AbrB" evidence="2">
    <location>
        <begin position="5"/>
        <end position="46"/>
    </location>
</feature>
<accession>A0A139SHZ7</accession>
<name>A0A139SHZ7_9BACT</name>
<dbReference type="Proteomes" id="UP000070058">
    <property type="component" value="Unassembled WGS sequence"/>
</dbReference>
<gene>
    <name evidence="3" type="ORF">AXK11_08690</name>
</gene>
<evidence type="ECO:0000313" key="4">
    <source>
        <dbReference type="Proteomes" id="UP000070058"/>
    </source>
</evidence>
<dbReference type="EMBL" id="LSZQ01000068">
    <property type="protein sequence ID" value="KXU34114.1"/>
    <property type="molecule type" value="Genomic_DNA"/>
</dbReference>
<dbReference type="OrthoDB" id="7173678at2"/>
<protein>
    <recommendedName>
        <fullName evidence="2">SpoVT-AbrB domain-containing protein</fullName>
    </recommendedName>
</protein>
<evidence type="ECO:0000256" key="1">
    <source>
        <dbReference type="PROSITE-ProRule" id="PRU01076"/>
    </source>
</evidence>
<dbReference type="PROSITE" id="PS51740">
    <property type="entry name" value="SPOVT_ABRB"/>
    <property type="match status" value="1"/>
</dbReference>
<reference evidence="4" key="1">
    <citation type="submission" date="2016-02" db="EMBL/GenBank/DDBJ databases">
        <authorList>
            <person name="Sanders J.G."/>
            <person name="Lin J.Y."/>
            <person name="Wertz J.T."/>
            <person name="Russell J.A."/>
            <person name="Moreau C.S."/>
            <person name="Powell S."/>
        </authorList>
    </citation>
    <scope>NUCLEOTIDE SEQUENCE [LARGE SCALE GENOMIC DNA]</scope>
    <source>
        <strain evidence="4">CAG34</strain>
    </source>
</reference>
<organism evidence="3 4">
    <name type="scientific">Cephaloticoccus primus</name>
    <dbReference type="NCBI Taxonomy" id="1548207"/>
    <lineage>
        <taxon>Bacteria</taxon>
        <taxon>Pseudomonadati</taxon>
        <taxon>Verrucomicrobiota</taxon>
        <taxon>Opitutia</taxon>
        <taxon>Opitutales</taxon>
        <taxon>Opitutaceae</taxon>
        <taxon>Cephaloticoccus</taxon>
    </lineage>
</organism>
<dbReference type="InterPro" id="IPR007159">
    <property type="entry name" value="SpoVT-AbrB_dom"/>
</dbReference>
<dbReference type="GO" id="GO:0003677">
    <property type="term" value="F:DNA binding"/>
    <property type="evidence" value="ECO:0007669"/>
    <property type="project" value="UniProtKB-UniRule"/>
</dbReference>
<comment type="caution">
    <text evidence="3">The sequence shown here is derived from an EMBL/GenBank/DDBJ whole genome shotgun (WGS) entry which is preliminary data.</text>
</comment>
<proteinExistence type="predicted"/>
<keyword evidence="4" id="KW-1185">Reference proteome</keyword>
<evidence type="ECO:0000259" key="2">
    <source>
        <dbReference type="PROSITE" id="PS51740"/>
    </source>
</evidence>
<dbReference type="AlphaFoldDB" id="A0A139SHZ7"/>
<dbReference type="RefSeq" id="WP_156469292.1">
    <property type="nucleotide sequence ID" value="NZ_LSZQ01000068.1"/>
</dbReference>